<dbReference type="OrthoDB" id="9757947at2"/>
<dbReference type="InterPro" id="IPR026444">
    <property type="entry name" value="Secre_tail"/>
</dbReference>
<feature type="signal peptide" evidence="2">
    <location>
        <begin position="1"/>
        <end position="25"/>
    </location>
</feature>
<dbReference type="InterPro" id="IPR015943">
    <property type="entry name" value="WD40/YVTN_repeat-like_dom_sf"/>
</dbReference>
<evidence type="ECO:0000313" key="5">
    <source>
        <dbReference type="Proteomes" id="UP000245670"/>
    </source>
</evidence>
<proteinExistence type="predicted"/>
<accession>A0A2U2J802</accession>
<evidence type="ECO:0000256" key="2">
    <source>
        <dbReference type="SAM" id="SignalP"/>
    </source>
</evidence>
<keyword evidence="5" id="KW-1185">Reference proteome</keyword>
<dbReference type="Gene3D" id="2.130.10.10">
    <property type="entry name" value="YVTN repeat-like/Quinoprotein amine dehydrogenase"/>
    <property type="match status" value="1"/>
</dbReference>
<feature type="chain" id="PRO_5015545377" description="Secretion system C-terminal sorting domain-containing protein" evidence="2">
    <location>
        <begin position="26"/>
        <end position="403"/>
    </location>
</feature>
<feature type="domain" description="Secretion system C-terminal sorting" evidence="3">
    <location>
        <begin position="339"/>
        <end position="401"/>
    </location>
</feature>
<dbReference type="Pfam" id="PF18962">
    <property type="entry name" value="Por_Secre_tail"/>
    <property type="match status" value="1"/>
</dbReference>
<dbReference type="SUPFAM" id="SSF50939">
    <property type="entry name" value="Sialidases"/>
    <property type="match status" value="1"/>
</dbReference>
<evidence type="ECO:0000259" key="3">
    <source>
        <dbReference type="Pfam" id="PF18962"/>
    </source>
</evidence>
<name>A0A2U2J802_9FLAO</name>
<dbReference type="CDD" id="cd15482">
    <property type="entry name" value="Sialidase_non-viral"/>
    <property type="match status" value="1"/>
</dbReference>
<dbReference type="NCBIfam" id="TIGR04183">
    <property type="entry name" value="Por_Secre_tail"/>
    <property type="match status" value="1"/>
</dbReference>
<protein>
    <recommendedName>
        <fullName evidence="3">Secretion system C-terminal sorting domain-containing protein</fullName>
    </recommendedName>
</protein>
<reference evidence="4 5" key="1">
    <citation type="submission" date="2018-05" db="EMBL/GenBank/DDBJ databases">
        <title>Polaribacter aquimarinus sp. nov., isolated from sediment in a sediment of sea.</title>
        <authorList>
            <person name="Lu D."/>
        </authorList>
    </citation>
    <scope>NUCLEOTIDE SEQUENCE [LARGE SCALE GENOMIC DNA]</scope>
    <source>
        <strain evidence="4 5">ZY113</strain>
    </source>
</reference>
<keyword evidence="1 2" id="KW-0732">Signal</keyword>
<evidence type="ECO:0000256" key="1">
    <source>
        <dbReference type="ARBA" id="ARBA00022729"/>
    </source>
</evidence>
<comment type="caution">
    <text evidence="4">The sequence shown here is derived from an EMBL/GenBank/DDBJ whole genome shotgun (WGS) entry which is preliminary data.</text>
</comment>
<gene>
    <name evidence="4" type="ORF">DIS07_13785</name>
</gene>
<dbReference type="AlphaFoldDB" id="A0A2U2J802"/>
<evidence type="ECO:0000313" key="4">
    <source>
        <dbReference type="EMBL" id="PWG04470.1"/>
    </source>
</evidence>
<dbReference type="InterPro" id="IPR036278">
    <property type="entry name" value="Sialidase_sf"/>
</dbReference>
<dbReference type="EMBL" id="QFFG01000006">
    <property type="protein sequence ID" value="PWG04470.1"/>
    <property type="molecule type" value="Genomic_DNA"/>
</dbReference>
<dbReference type="RefSeq" id="WP_109405839.1">
    <property type="nucleotide sequence ID" value="NZ_QFFG01000006.1"/>
</dbReference>
<sequence length="403" mass="44937">MKTKITFKTFLASLIMMLMICKTFAQWTSVSNGLPALTTVGVANVRDTLFTAVKNHGIYYSVNNGDNWTAWKNNSRLTSKNFNKMEGLPIFSTSAGGNYFYVYGENQMDFYFSQGDGSALVNYNNPSGIINSWMKIEDENTEYDVVATNNGIYYSTDDKKTWTQSSGISGDALVVNDLNLITYKDNSEAIFASTNKGIYKSEDFGKTFTLFTTGITENIVVYNQNFIVTTSSGIYFHRNDDDKYFPLILTGNYRTSVMSYTDLTAYAFGNGTAKKINLQTAAVENLNLTNVSGGIINSATYIKEFLFICTDNGGVFRINRQTGLSVNDSKLNSISFTAFPNPSDGKLTLTTNQPATFELYSVKGKLIKSLQVNKQESYHLKLASGIYFLRKKGTKIIKKIIFN</sequence>
<organism evidence="4 5">
    <name type="scientific">Polaribacter aquimarinus</name>
    <dbReference type="NCBI Taxonomy" id="2100726"/>
    <lineage>
        <taxon>Bacteria</taxon>
        <taxon>Pseudomonadati</taxon>
        <taxon>Bacteroidota</taxon>
        <taxon>Flavobacteriia</taxon>
        <taxon>Flavobacteriales</taxon>
        <taxon>Flavobacteriaceae</taxon>
    </lineage>
</organism>
<dbReference type="Proteomes" id="UP000245670">
    <property type="component" value="Unassembled WGS sequence"/>
</dbReference>